<sequence>MSPAAPATVAPAPAAAAPTSPTGLSPRGALPKQLGQAAIVTTGTSSNVHVLDFTVQQITEPRCDSSSGREAPKNGRLVSLKVDAVSKDDPNNVLPAILFGAGWEFVGADGRSVEASTTAAAICHYDAPQIKPNRTYSFDVVLDVPKGQTGVLVFDPARNGGWEWALTT</sequence>
<feature type="region of interest" description="Disordered" evidence="1">
    <location>
        <begin position="1"/>
        <end position="30"/>
    </location>
</feature>
<evidence type="ECO:0008006" key="4">
    <source>
        <dbReference type="Google" id="ProtNLM"/>
    </source>
</evidence>
<evidence type="ECO:0000256" key="1">
    <source>
        <dbReference type="SAM" id="MobiDB-lite"/>
    </source>
</evidence>
<dbReference type="EMBL" id="BAAAQK010000018">
    <property type="protein sequence ID" value="GAA1863499.1"/>
    <property type="molecule type" value="Genomic_DNA"/>
</dbReference>
<proteinExistence type="predicted"/>
<feature type="compositionally biased region" description="Low complexity" evidence="1">
    <location>
        <begin position="1"/>
        <end position="22"/>
    </location>
</feature>
<name>A0ABN2NCZ3_9PSEU</name>
<dbReference type="Proteomes" id="UP001500449">
    <property type="component" value="Unassembled WGS sequence"/>
</dbReference>
<reference evidence="2 3" key="1">
    <citation type="journal article" date="2019" name="Int. J. Syst. Evol. Microbiol.">
        <title>The Global Catalogue of Microorganisms (GCM) 10K type strain sequencing project: providing services to taxonomists for standard genome sequencing and annotation.</title>
        <authorList>
            <consortium name="The Broad Institute Genomics Platform"/>
            <consortium name="The Broad Institute Genome Sequencing Center for Infectious Disease"/>
            <person name="Wu L."/>
            <person name="Ma J."/>
        </authorList>
    </citation>
    <scope>NUCLEOTIDE SEQUENCE [LARGE SCALE GENOMIC DNA]</scope>
    <source>
        <strain evidence="2 3">JCM 16009</strain>
    </source>
</reference>
<gene>
    <name evidence="2" type="ORF">GCM10009836_49830</name>
</gene>
<organism evidence="2 3">
    <name type="scientific">Pseudonocardia ailaonensis</name>
    <dbReference type="NCBI Taxonomy" id="367279"/>
    <lineage>
        <taxon>Bacteria</taxon>
        <taxon>Bacillati</taxon>
        <taxon>Actinomycetota</taxon>
        <taxon>Actinomycetes</taxon>
        <taxon>Pseudonocardiales</taxon>
        <taxon>Pseudonocardiaceae</taxon>
        <taxon>Pseudonocardia</taxon>
    </lineage>
</organism>
<accession>A0ABN2NCZ3</accession>
<evidence type="ECO:0000313" key="2">
    <source>
        <dbReference type="EMBL" id="GAA1863499.1"/>
    </source>
</evidence>
<protein>
    <recommendedName>
        <fullName evidence="4">DUF4352 domain-containing protein</fullName>
    </recommendedName>
</protein>
<comment type="caution">
    <text evidence="2">The sequence shown here is derived from an EMBL/GenBank/DDBJ whole genome shotgun (WGS) entry which is preliminary data.</text>
</comment>
<evidence type="ECO:0000313" key="3">
    <source>
        <dbReference type="Proteomes" id="UP001500449"/>
    </source>
</evidence>
<keyword evidence="3" id="KW-1185">Reference proteome</keyword>